<proteinExistence type="predicted"/>
<dbReference type="EMBL" id="LQPH01000124">
    <property type="protein sequence ID" value="ORW21936.1"/>
    <property type="molecule type" value="Genomic_DNA"/>
</dbReference>
<name>A0A1X1ZF54_9MYCO</name>
<evidence type="ECO:0008006" key="3">
    <source>
        <dbReference type="Google" id="ProtNLM"/>
    </source>
</evidence>
<gene>
    <name evidence="1" type="ORF">AWC17_00085</name>
</gene>
<dbReference type="STRING" id="244292.ABW17_18525"/>
<sequence>MGLRAVVTEAEARAIGFRPATARVEAVAACGTYDHMNNPSPGPGWWLASDGNWYPQQWEYTWDYREGDTAMDEMKQKADELGRQGWEMVGLDADHRGAFSVACFFKRPIAP</sequence>
<keyword evidence="2" id="KW-1185">Reference proteome</keyword>
<evidence type="ECO:0000313" key="1">
    <source>
        <dbReference type="EMBL" id="ORW21936.1"/>
    </source>
</evidence>
<evidence type="ECO:0000313" key="2">
    <source>
        <dbReference type="Proteomes" id="UP000193781"/>
    </source>
</evidence>
<accession>A0A1X1ZF54</accession>
<reference evidence="1 2" key="1">
    <citation type="submission" date="2016-01" db="EMBL/GenBank/DDBJ databases">
        <title>The new phylogeny of the genus Mycobacterium.</title>
        <authorList>
            <person name="Tarcisio F."/>
            <person name="Conor M."/>
            <person name="Antonella G."/>
            <person name="Elisabetta G."/>
            <person name="Giulia F.S."/>
            <person name="Sara T."/>
            <person name="Anna F."/>
            <person name="Clotilde B."/>
            <person name="Roberto B."/>
            <person name="Veronica D.S."/>
            <person name="Fabio R."/>
            <person name="Monica P."/>
            <person name="Olivier J."/>
            <person name="Enrico T."/>
            <person name="Nicola S."/>
        </authorList>
    </citation>
    <scope>NUCLEOTIDE SEQUENCE [LARGE SCALE GENOMIC DNA]</scope>
    <source>
        <strain evidence="1 2">DSM 44803</strain>
    </source>
</reference>
<comment type="caution">
    <text evidence="1">The sequence shown here is derived from an EMBL/GenBank/DDBJ whole genome shotgun (WGS) entry which is preliminary data.</text>
</comment>
<dbReference type="AlphaFoldDB" id="A0A1X1ZF54"/>
<organism evidence="1 2">
    <name type="scientific">Mycobacterium nebraskense</name>
    <dbReference type="NCBI Taxonomy" id="244292"/>
    <lineage>
        <taxon>Bacteria</taxon>
        <taxon>Bacillati</taxon>
        <taxon>Actinomycetota</taxon>
        <taxon>Actinomycetes</taxon>
        <taxon>Mycobacteriales</taxon>
        <taxon>Mycobacteriaceae</taxon>
        <taxon>Mycobacterium</taxon>
    </lineage>
</organism>
<protein>
    <recommendedName>
        <fullName evidence="3">DUF4177 domain-containing protein</fullName>
    </recommendedName>
</protein>
<dbReference type="Proteomes" id="UP000193781">
    <property type="component" value="Unassembled WGS sequence"/>
</dbReference>